<dbReference type="Pfam" id="PF08338">
    <property type="entry name" value="DUF1731"/>
    <property type="match status" value="1"/>
</dbReference>
<dbReference type="SUPFAM" id="SSF50814">
    <property type="entry name" value="Lipocalins"/>
    <property type="match status" value="1"/>
</dbReference>
<dbReference type="Gene3D" id="3.40.50.720">
    <property type="entry name" value="NAD(P)-binding Rossmann-like Domain"/>
    <property type="match status" value="1"/>
</dbReference>
<comment type="similarity">
    <text evidence="1">Belongs to the NAD(P)-dependent epimerase/dehydratase family. SDR39U1 subfamily.</text>
</comment>
<evidence type="ECO:0000313" key="5">
    <source>
        <dbReference type="EMBL" id="OUP22122.1"/>
    </source>
</evidence>
<evidence type="ECO:0000256" key="1">
    <source>
        <dbReference type="ARBA" id="ARBA00009353"/>
    </source>
</evidence>
<dbReference type="InterPro" id="IPR010099">
    <property type="entry name" value="SDR39U1"/>
</dbReference>
<proteinExistence type="inferred from homology"/>
<accession>A0A1Y4IZ02</accession>
<dbReference type="InterPro" id="IPR012674">
    <property type="entry name" value="Calycin"/>
</dbReference>
<evidence type="ECO:0000259" key="3">
    <source>
        <dbReference type="Pfam" id="PF08212"/>
    </source>
</evidence>
<organism evidence="5 6">
    <name type="scientific">Parabacteroides distasonis</name>
    <dbReference type="NCBI Taxonomy" id="823"/>
    <lineage>
        <taxon>Bacteria</taxon>
        <taxon>Pseudomonadati</taxon>
        <taxon>Bacteroidota</taxon>
        <taxon>Bacteroidia</taxon>
        <taxon>Bacteroidales</taxon>
        <taxon>Tannerellaceae</taxon>
        <taxon>Parabacteroides</taxon>
    </lineage>
</organism>
<gene>
    <name evidence="5" type="ORF">B5F32_03800</name>
</gene>
<dbReference type="Pfam" id="PF08212">
    <property type="entry name" value="Lipocalin_2"/>
    <property type="match status" value="1"/>
</dbReference>
<dbReference type="InterPro" id="IPR000566">
    <property type="entry name" value="Lipocln_cytosolic_FA-bd_dom"/>
</dbReference>
<dbReference type="PROSITE" id="PS00213">
    <property type="entry name" value="LIPOCALIN"/>
    <property type="match status" value="1"/>
</dbReference>
<dbReference type="CDD" id="cd19438">
    <property type="entry name" value="lipocalin_Blc-like"/>
    <property type="match status" value="1"/>
</dbReference>
<dbReference type="PRINTS" id="PR01171">
    <property type="entry name" value="BCTLIPOCALIN"/>
</dbReference>
<dbReference type="RefSeq" id="WP_087342595.1">
    <property type="nucleotide sequence ID" value="NZ_NFJX01000002.1"/>
</dbReference>
<dbReference type="NCBIfam" id="TIGR01777">
    <property type="entry name" value="yfcH"/>
    <property type="match status" value="1"/>
</dbReference>
<feature type="domain" description="DUF1731" evidence="4">
    <location>
        <begin position="239"/>
        <end position="279"/>
    </location>
</feature>
<dbReference type="Pfam" id="PF01370">
    <property type="entry name" value="Epimerase"/>
    <property type="match status" value="1"/>
</dbReference>
<feature type="domain" description="NAD-dependent epimerase/dehydratase" evidence="2">
    <location>
        <begin position="3"/>
        <end position="202"/>
    </location>
</feature>
<comment type="caution">
    <text evidence="5">The sequence shown here is derived from an EMBL/GenBank/DDBJ whole genome shotgun (WGS) entry which is preliminary data.</text>
</comment>
<dbReference type="InterPro" id="IPR002446">
    <property type="entry name" value="Lipocalin_bac"/>
</dbReference>
<evidence type="ECO:0000313" key="6">
    <source>
        <dbReference type="Proteomes" id="UP000195950"/>
    </source>
</evidence>
<dbReference type="InterPro" id="IPR022272">
    <property type="entry name" value="Lipocalin_CS"/>
</dbReference>
<dbReference type="InterPro" id="IPR013549">
    <property type="entry name" value="DUF1731"/>
</dbReference>
<dbReference type="Proteomes" id="UP000195950">
    <property type="component" value="Unassembled WGS sequence"/>
</dbReference>
<dbReference type="SUPFAM" id="SSF51735">
    <property type="entry name" value="NAD(P)-binding Rossmann-fold domains"/>
    <property type="match status" value="1"/>
</dbReference>
<sequence length="431" mass="49487">MKIAISGASGYIGQHLTLFFTEKGDEVVPLGRNLFKEENFDELCHRVESCDVVINLAGASINKRWTKAYKQELYDSRIRTTHQLVNAINTRDIFPKLFISTSAVGYYPTSGEYDEYNNRQGEDFLARLCGAWEKEARACLPDVRLVIARFGVVLSEDGGALRQMLHLQRLSRIGVVIGDGQQSFPWISVHDLCRSFDFMIQNSTLRGVVNLVSPQCITQKQLAYALARADGIRWVMPLPTFIFRLMFGEGASFVTKGQTVHPTKLLESGFTYDYPTIEKLMNITDHRTVQALDVRRYMGRWYEIARYENHFEKGMTDVTATYTLRSDGRIRVENEGFKDGIHKKAVGRAKQPEPENSPGKLKVAFFLWFYSDYYIFELDEHYQYVVVGSSSDKYLWILSRDKSLPEAVMEDLLGKIMKRGYDISKLVYNRI</sequence>
<evidence type="ECO:0000259" key="4">
    <source>
        <dbReference type="Pfam" id="PF08338"/>
    </source>
</evidence>
<dbReference type="InterPro" id="IPR047202">
    <property type="entry name" value="Lipocalin_Blc-like_dom"/>
</dbReference>
<evidence type="ECO:0000259" key="2">
    <source>
        <dbReference type="Pfam" id="PF01370"/>
    </source>
</evidence>
<protein>
    <submittedName>
        <fullName evidence="5">TIGR01777 family protein</fullName>
    </submittedName>
</protein>
<feature type="domain" description="Lipocalin/cytosolic fatty-acid binding" evidence="3">
    <location>
        <begin position="292"/>
        <end position="428"/>
    </location>
</feature>
<dbReference type="Gene3D" id="2.40.128.20">
    <property type="match status" value="1"/>
</dbReference>
<dbReference type="PANTHER" id="PTHR11092:SF0">
    <property type="entry name" value="EPIMERASE FAMILY PROTEIN SDR39U1"/>
    <property type="match status" value="1"/>
</dbReference>
<dbReference type="PANTHER" id="PTHR11092">
    <property type="entry name" value="SUGAR NUCLEOTIDE EPIMERASE RELATED"/>
    <property type="match status" value="1"/>
</dbReference>
<dbReference type="EMBL" id="NFJX01000002">
    <property type="protein sequence ID" value="OUP22122.1"/>
    <property type="molecule type" value="Genomic_DNA"/>
</dbReference>
<reference evidence="6" key="1">
    <citation type="submission" date="2017-04" db="EMBL/GenBank/DDBJ databases">
        <title>Function of individual gut microbiota members based on whole genome sequencing of pure cultures obtained from chicken caecum.</title>
        <authorList>
            <person name="Medvecky M."/>
            <person name="Cejkova D."/>
            <person name="Polansky O."/>
            <person name="Karasova D."/>
            <person name="Kubasova T."/>
            <person name="Cizek A."/>
            <person name="Rychlik I."/>
        </authorList>
    </citation>
    <scope>NUCLEOTIDE SEQUENCE [LARGE SCALE GENOMIC DNA]</scope>
    <source>
        <strain evidence="6">An199</strain>
    </source>
</reference>
<dbReference type="InterPro" id="IPR001509">
    <property type="entry name" value="Epimerase_deHydtase"/>
</dbReference>
<name>A0A1Y4IZ02_PARDI</name>
<dbReference type="AlphaFoldDB" id="A0A1Y4IZ02"/>
<dbReference type="InterPro" id="IPR036291">
    <property type="entry name" value="NAD(P)-bd_dom_sf"/>
</dbReference>